<evidence type="ECO:0000313" key="3">
    <source>
        <dbReference type="Proteomes" id="UP000780801"/>
    </source>
</evidence>
<reference evidence="2" key="1">
    <citation type="journal article" date="2020" name="Fungal Divers.">
        <title>Resolving the Mortierellaceae phylogeny through synthesis of multi-gene phylogenetics and phylogenomics.</title>
        <authorList>
            <person name="Vandepol N."/>
            <person name="Liber J."/>
            <person name="Desiro A."/>
            <person name="Na H."/>
            <person name="Kennedy M."/>
            <person name="Barry K."/>
            <person name="Grigoriev I.V."/>
            <person name="Miller A.N."/>
            <person name="O'Donnell K."/>
            <person name="Stajich J.E."/>
            <person name="Bonito G."/>
        </authorList>
    </citation>
    <scope>NUCLEOTIDE SEQUENCE</scope>
    <source>
        <strain evidence="2">KOD1015</strain>
    </source>
</reference>
<proteinExistence type="predicted"/>
<comment type="caution">
    <text evidence="2">The sequence shown here is derived from an EMBL/GenBank/DDBJ whole genome shotgun (WGS) entry which is preliminary data.</text>
</comment>
<sequence length="583" mass="65577">MAPIVHEARASTIGHGVKKKEFDLLLMDGHLDDKQRREHEDLLLKSHSDPLKNVHERQQGVARARHWARGLVFLLVALVWMVLHFLPNEPDHPRPSTLSSTTVDLPNWLDTMRDPQSRRQAHSSDNDMTCPNAKKIQNRIYVTSLRNITLRVYDNKSLISDVIVYPSPLSSPAIVITGIATADNDDPVEQDTANPEKNLYDNDWLQQRRRNRRRNRHWIDVAPPSEFVSDGESKYISYQGLHTQFRENAGTLEAFVWYDRVEGCADLQIAILMPLEGDRNVGSLTVKGGQTSIAIGNMEQFYFDQINLHVESGDIMTVGTINTNKFNAYVIDGEAKIENLVPTSPGLPLYANVRAVGGDVELQARIQPVKLDEQPPNCFRLASLSGSVTVNITEDRTATALSKSMSPSLNGATNTFSEENPCTRENQKFSLADQQDPSQGHRQIDAYIHAKDWIKGRFELIREDPSIWLESVAGTSSEYNITDTYAGYFYLKSEQETVDIISDEGVQNRTVSFTDAENVKSGEICHRRGGSGFGKLNLRTSSGQSVLVFESTATKKRPLLPLAFMLFIPLLFFSLFSRLVFRD</sequence>
<organism evidence="2 3">
    <name type="scientific">Lunasporangiospora selenospora</name>
    <dbReference type="NCBI Taxonomy" id="979761"/>
    <lineage>
        <taxon>Eukaryota</taxon>
        <taxon>Fungi</taxon>
        <taxon>Fungi incertae sedis</taxon>
        <taxon>Mucoromycota</taxon>
        <taxon>Mortierellomycotina</taxon>
        <taxon>Mortierellomycetes</taxon>
        <taxon>Mortierellales</taxon>
        <taxon>Mortierellaceae</taxon>
        <taxon>Lunasporangiospora</taxon>
    </lineage>
</organism>
<feature type="transmembrane region" description="Helical" evidence="1">
    <location>
        <begin position="559"/>
        <end position="581"/>
    </location>
</feature>
<evidence type="ECO:0000313" key="2">
    <source>
        <dbReference type="EMBL" id="KAF9585136.1"/>
    </source>
</evidence>
<protein>
    <submittedName>
        <fullName evidence="2">Uncharacterized protein</fullName>
    </submittedName>
</protein>
<gene>
    <name evidence="2" type="ORF">BGW38_003764</name>
</gene>
<name>A0A9P6G1K1_9FUNG</name>
<accession>A0A9P6G1K1</accession>
<keyword evidence="1" id="KW-0472">Membrane</keyword>
<feature type="transmembrane region" description="Helical" evidence="1">
    <location>
        <begin position="67"/>
        <end position="86"/>
    </location>
</feature>
<keyword evidence="1" id="KW-1133">Transmembrane helix</keyword>
<dbReference type="Proteomes" id="UP000780801">
    <property type="component" value="Unassembled WGS sequence"/>
</dbReference>
<evidence type="ECO:0000256" key="1">
    <source>
        <dbReference type="SAM" id="Phobius"/>
    </source>
</evidence>
<keyword evidence="1" id="KW-0812">Transmembrane</keyword>
<dbReference type="AlphaFoldDB" id="A0A9P6G1K1"/>
<dbReference type="EMBL" id="JAABOA010000247">
    <property type="protein sequence ID" value="KAF9585136.1"/>
    <property type="molecule type" value="Genomic_DNA"/>
</dbReference>
<keyword evidence="3" id="KW-1185">Reference proteome</keyword>